<evidence type="ECO:0000256" key="13">
    <source>
        <dbReference type="SAM" id="Phobius"/>
    </source>
</evidence>
<dbReference type="OrthoDB" id="6021021at2759"/>
<evidence type="ECO:0000256" key="4">
    <source>
        <dbReference type="ARBA" id="ARBA00022692"/>
    </source>
</evidence>
<gene>
    <name evidence="14" type="ORF">A3Q56_01737</name>
</gene>
<keyword evidence="4 11" id="KW-0812">Transmembrane</keyword>
<keyword evidence="8 13" id="KW-0472">Membrane</keyword>
<evidence type="ECO:0008006" key="16">
    <source>
        <dbReference type="Google" id="ProtNLM"/>
    </source>
</evidence>
<evidence type="ECO:0000256" key="7">
    <source>
        <dbReference type="ARBA" id="ARBA00023065"/>
    </source>
</evidence>
<keyword evidence="2 11" id="KW-0813">Transport</keyword>
<dbReference type="InterPro" id="IPR001873">
    <property type="entry name" value="ENaC"/>
</dbReference>
<dbReference type="PRINTS" id="PR01078">
    <property type="entry name" value="AMINACHANNEL"/>
</dbReference>
<dbReference type="Pfam" id="PF00858">
    <property type="entry name" value="ASC"/>
    <property type="match status" value="2"/>
</dbReference>
<organism evidence="14 15">
    <name type="scientific">Intoshia linei</name>
    <dbReference type="NCBI Taxonomy" id="1819745"/>
    <lineage>
        <taxon>Eukaryota</taxon>
        <taxon>Metazoa</taxon>
        <taxon>Spiralia</taxon>
        <taxon>Lophotrochozoa</taxon>
        <taxon>Mesozoa</taxon>
        <taxon>Orthonectida</taxon>
        <taxon>Rhopaluridae</taxon>
        <taxon>Intoshia</taxon>
    </lineage>
</organism>
<evidence type="ECO:0000256" key="11">
    <source>
        <dbReference type="RuleBase" id="RU000679"/>
    </source>
</evidence>
<feature type="non-terminal residue" evidence="14">
    <location>
        <position position="917"/>
    </location>
</feature>
<evidence type="ECO:0000256" key="5">
    <source>
        <dbReference type="ARBA" id="ARBA00022989"/>
    </source>
</evidence>
<evidence type="ECO:0000256" key="2">
    <source>
        <dbReference type="ARBA" id="ARBA00022448"/>
    </source>
</evidence>
<dbReference type="InterPro" id="IPR020903">
    <property type="entry name" value="ENaC_CS"/>
</dbReference>
<feature type="region of interest" description="Disordered" evidence="12">
    <location>
        <begin position="126"/>
        <end position="238"/>
    </location>
</feature>
<dbReference type="GO" id="GO:0015280">
    <property type="term" value="F:ligand-gated sodium channel activity"/>
    <property type="evidence" value="ECO:0007669"/>
    <property type="project" value="TreeGrafter"/>
</dbReference>
<dbReference type="PANTHER" id="PTHR11690">
    <property type="entry name" value="AMILORIDE-SENSITIVE SODIUM CHANNEL-RELATED"/>
    <property type="match status" value="1"/>
</dbReference>
<dbReference type="Proteomes" id="UP000078046">
    <property type="component" value="Unassembled WGS sequence"/>
</dbReference>
<dbReference type="Gene3D" id="1.10.287.770">
    <property type="entry name" value="YojJ-like"/>
    <property type="match status" value="1"/>
</dbReference>
<protein>
    <recommendedName>
        <fullName evidence="16">Amiloride-sensitive sodium channel subunit alpha</fullName>
    </recommendedName>
</protein>
<comment type="subcellular location">
    <subcellularLocation>
        <location evidence="1">Membrane</location>
        <topology evidence="1">Multi-pass membrane protein</topology>
    </subcellularLocation>
</comment>
<keyword evidence="6" id="KW-0915">Sodium</keyword>
<feature type="transmembrane region" description="Helical" evidence="13">
    <location>
        <begin position="60"/>
        <end position="80"/>
    </location>
</feature>
<sequence>MDDTLKKRRILYGILTTDEFIDSDPRTLSTGQIWEGFETHTSAHGIPHVYNARGPIKKTLWFLLFVAALCGLGYNLYLLINKYISYDVNVVLKLKYERNLMFPAVTLCNNNPIKLSVLKNDATFKDFSDSTTQTRKRRQEPPPTDTSEPAPTGGTEPSPDGGTEPAPDGGTGGSAEPAPDGGTEGSMEPAPDGGTEGGIEPAPDGGTMDPNLEGGTMDPKQLNEPPPEPTDEQRKIQENQQQVFGEGVIIEENPDRSEFNNFSDENFDPNSINQNLQGIGIESNNQNLPTEQVYQEHKVSFSENDIMDSPFSRGSYKDKSGRISAEQDDKRNKFLNLFDKKSLKEKEKMGYTLNEFILDCNYNGYGCMKKDFVRFFSTVNGNCFTFNSGWNQSHPVYRSYKPGNQHGLKLTLFIDQREYISQFVQAAGAKVLIHSQKIMPFPEDEGYSVQPGSLTSLAIKKTSISRQGFPYGSCVDIKVSNITNNIYEELYPIRYNTPSCLKTCLQKHLIDTCNCATYEVPKYGSAFGYRDVKNCKYTDEIEKTCMDSVSTLFNQNKLNCSCPSPCQETAYSSILSSYKWPSLKYEKKLRKDLKTKPGLDAIISDTPEKDTFSDNILKINIYYQEFNYETIIEEPSYLFFSLISDVGGILGLYIGFSAMTIFEFFELISDLFYTRVCKCSCSCVNKSSAIEPINTLEKMKKPQESIIDIDRDVLNGQKSIFSEISPPPLYNKKVIDSFGKPSSGILYEQLNMHGSIEACSDLNISNITASVEMNYCQIVYSSSAYMNPKYGMCVPYNCISNLQSNVEAIGNILNIPLPTSQHLKSFSLIHNMKLIFNVQDVNKSDKEITVIYRLRVIGALGIIYGHYISDRMSNALMDSFGKPSSGMLFGQINMLGSIEACDDMTHTTTKYNDTIEM</sequence>
<evidence type="ECO:0000256" key="10">
    <source>
        <dbReference type="ARBA" id="ARBA00023303"/>
    </source>
</evidence>
<dbReference type="EMBL" id="LWCA01000142">
    <property type="protein sequence ID" value="OAF70491.1"/>
    <property type="molecule type" value="Genomic_DNA"/>
</dbReference>
<dbReference type="AlphaFoldDB" id="A0A177BAC3"/>
<evidence type="ECO:0000256" key="6">
    <source>
        <dbReference type="ARBA" id="ARBA00023053"/>
    </source>
</evidence>
<evidence type="ECO:0000313" key="15">
    <source>
        <dbReference type="Proteomes" id="UP000078046"/>
    </source>
</evidence>
<accession>A0A177BAC3</accession>
<name>A0A177BAC3_9BILA</name>
<dbReference type="Gene3D" id="2.60.470.10">
    <property type="entry name" value="Acid-sensing ion channels like domains"/>
    <property type="match status" value="1"/>
</dbReference>
<dbReference type="PROSITE" id="PS01206">
    <property type="entry name" value="ASC"/>
    <property type="match status" value="1"/>
</dbReference>
<keyword evidence="9 11" id="KW-0739">Sodium transport</keyword>
<comment type="similarity">
    <text evidence="11">Belongs to the amiloride-sensitive sodium channel (TC 1.A.6) family.</text>
</comment>
<evidence type="ECO:0000256" key="8">
    <source>
        <dbReference type="ARBA" id="ARBA00023136"/>
    </source>
</evidence>
<evidence type="ECO:0000256" key="9">
    <source>
        <dbReference type="ARBA" id="ARBA00023201"/>
    </source>
</evidence>
<comment type="caution">
    <text evidence="14">The sequence shown here is derived from an EMBL/GenBank/DDBJ whole genome shotgun (WGS) entry which is preliminary data.</text>
</comment>
<keyword evidence="3 11" id="KW-0894">Sodium channel</keyword>
<dbReference type="GO" id="GO:0005886">
    <property type="term" value="C:plasma membrane"/>
    <property type="evidence" value="ECO:0007669"/>
    <property type="project" value="TreeGrafter"/>
</dbReference>
<keyword evidence="10 11" id="KW-0407">Ion channel</keyword>
<dbReference type="PANTHER" id="PTHR11690:SF248">
    <property type="entry name" value="PICKPOCKET 17, ISOFORM A"/>
    <property type="match status" value="1"/>
</dbReference>
<reference evidence="14 15" key="1">
    <citation type="submission" date="2016-04" db="EMBL/GenBank/DDBJ databases">
        <title>The genome of Intoshia linei affirms orthonectids as highly simplified spiralians.</title>
        <authorList>
            <person name="Mikhailov K.V."/>
            <person name="Slusarev G.S."/>
            <person name="Nikitin M.A."/>
            <person name="Logacheva M.D."/>
            <person name="Penin A."/>
            <person name="Aleoshin V."/>
            <person name="Panchin Y.V."/>
        </authorList>
    </citation>
    <scope>NUCLEOTIDE SEQUENCE [LARGE SCALE GENOMIC DNA]</scope>
    <source>
        <strain evidence="14">Intl2013</strain>
        <tissue evidence="14">Whole animal</tissue>
    </source>
</reference>
<keyword evidence="5 13" id="KW-1133">Transmembrane helix</keyword>
<evidence type="ECO:0000256" key="12">
    <source>
        <dbReference type="SAM" id="MobiDB-lite"/>
    </source>
</evidence>
<proteinExistence type="inferred from homology"/>
<evidence type="ECO:0000256" key="3">
    <source>
        <dbReference type="ARBA" id="ARBA00022461"/>
    </source>
</evidence>
<evidence type="ECO:0000256" key="1">
    <source>
        <dbReference type="ARBA" id="ARBA00004141"/>
    </source>
</evidence>
<keyword evidence="15" id="KW-1185">Reference proteome</keyword>
<evidence type="ECO:0000313" key="14">
    <source>
        <dbReference type="EMBL" id="OAF70491.1"/>
    </source>
</evidence>
<keyword evidence="7 11" id="KW-0406">Ion transport</keyword>